<comment type="caution">
    <text evidence="2">The sequence shown here is derived from an EMBL/GenBank/DDBJ whole genome shotgun (WGS) entry which is preliminary data.</text>
</comment>
<evidence type="ECO:0000313" key="2">
    <source>
        <dbReference type="EMBL" id="KAB2813018.1"/>
    </source>
</evidence>
<dbReference type="SUPFAM" id="SSF53800">
    <property type="entry name" value="Chelatase"/>
    <property type="match status" value="1"/>
</dbReference>
<dbReference type="InterPro" id="IPR036249">
    <property type="entry name" value="Thioredoxin-like_sf"/>
</dbReference>
<proteinExistence type="predicted"/>
<feature type="compositionally biased region" description="Low complexity" evidence="1">
    <location>
        <begin position="214"/>
        <end position="223"/>
    </location>
</feature>
<sequence length="223" mass="23413">MAEPRPAVVLVVMGAEGARHAPELDAVARATGATLAYLQLGTPSLAEELDRLRAAGTTRVELVGLSLGAATARSWLRRVAGHWRRAHPEVEVVIDERAVTGTEAALTSSAWEEVPGHARQVLVCRGPRCSARGSGAVLAAVDDELRRQGLGDDDVLVTQTGCLFPCNQAPVVVVHPEDAWYGGVTAESARAIVVDHPGATGPAGPARLRREPAARSSPAPRPR</sequence>
<organism evidence="2 3">
    <name type="scientific">Nocardioides simplex</name>
    <name type="common">Arthrobacter simplex</name>
    <dbReference type="NCBI Taxonomy" id="2045"/>
    <lineage>
        <taxon>Bacteria</taxon>
        <taxon>Bacillati</taxon>
        <taxon>Actinomycetota</taxon>
        <taxon>Actinomycetes</taxon>
        <taxon>Propionibacteriales</taxon>
        <taxon>Nocardioidaceae</taxon>
        <taxon>Pimelobacter</taxon>
    </lineage>
</organism>
<name>A0A7J5E445_NOCSI</name>
<dbReference type="EMBL" id="WBVM01000001">
    <property type="protein sequence ID" value="KAB2813018.1"/>
    <property type="molecule type" value="Genomic_DNA"/>
</dbReference>
<gene>
    <name evidence="2" type="ORF">F9L07_15085</name>
</gene>
<dbReference type="Proteomes" id="UP000449906">
    <property type="component" value="Unassembled WGS sequence"/>
</dbReference>
<accession>A0A7J5E445</accession>
<evidence type="ECO:0000256" key="1">
    <source>
        <dbReference type="SAM" id="MobiDB-lite"/>
    </source>
</evidence>
<dbReference type="Gene3D" id="3.40.50.1400">
    <property type="match status" value="1"/>
</dbReference>
<dbReference type="RefSeq" id="WP_151580332.1">
    <property type="nucleotide sequence ID" value="NZ_WBVM01000001.1"/>
</dbReference>
<feature type="region of interest" description="Disordered" evidence="1">
    <location>
        <begin position="196"/>
        <end position="223"/>
    </location>
</feature>
<dbReference type="Pfam" id="PF01257">
    <property type="entry name" value="2Fe-2S_thioredx"/>
    <property type="match status" value="1"/>
</dbReference>
<dbReference type="CDD" id="cd02980">
    <property type="entry name" value="TRX_Fd_family"/>
    <property type="match status" value="1"/>
</dbReference>
<evidence type="ECO:0000313" key="3">
    <source>
        <dbReference type="Proteomes" id="UP000449906"/>
    </source>
</evidence>
<reference evidence="2 3" key="1">
    <citation type="submission" date="2019-09" db="EMBL/GenBank/DDBJ databases">
        <title>Pimelobacter sp. isolated from Paulinella.</title>
        <authorList>
            <person name="Jeong S.E."/>
        </authorList>
    </citation>
    <scope>NUCLEOTIDE SEQUENCE [LARGE SCALE GENOMIC DNA]</scope>
    <source>
        <strain evidence="2 3">Pch-N</strain>
    </source>
</reference>
<dbReference type="SUPFAM" id="SSF52833">
    <property type="entry name" value="Thioredoxin-like"/>
    <property type="match status" value="1"/>
</dbReference>
<dbReference type="Gene3D" id="3.40.30.10">
    <property type="entry name" value="Glutaredoxin"/>
    <property type="match status" value="1"/>
</dbReference>
<protein>
    <submittedName>
        <fullName evidence="2">(2Fe-2S) ferredoxin domain-containing protein</fullName>
    </submittedName>
</protein>
<dbReference type="AlphaFoldDB" id="A0A7J5E445"/>